<dbReference type="InterPro" id="IPR010216">
    <property type="entry name" value="Transcrpt_antiterm_NusG_myco"/>
</dbReference>
<dbReference type="STRING" id="432608.A6V39_02450"/>
<dbReference type="AlphaFoldDB" id="A0A1A9QE56"/>
<dbReference type="Gene3D" id="3.30.70.940">
    <property type="entry name" value="NusG, N-terminal domain"/>
    <property type="match status" value="1"/>
</dbReference>
<protein>
    <recommendedName>
        <fullName evidence="1">Transcription termination/antitermination protein NusG</fullName>
    </recommendedName>
</protein>
<sequence>MENQEFSWYTLRTLLDEEKLINSINEFIGHHKLSDRIREVKFFREHKIIESEEFSPSSDLLPKRGFKASKTSAWVKLSNGNYKRLKLVEKRPFKGMIFINMDYDFDLFKLSKFWDANSFFLGAPNPAPISSFQLKKTEDSLDKSIPSIKEYAESKGYMLVEGSVSSFKDVKVEGVKGEEPVEEVGEAILENKYVPTEQEILEAKKAEIYSDLKIKEYEDNFDIVPRSKGKSKKNENKFKVNDFVFISKLGFKGVIQEIDYEKDIVVVGVQMFGRRQPVSCKISEISEI</sequence>
<organism evidence="2 3">
    <name type="scientific">Candidatus Mycoplasma haematobovis</name>
    <dbReference type="NCBI Taxonomy" id="432608"/>
    <lineage>
        <taxon>Bacteria</taxon>
        <taxon>Bacillati</taxon>
        <taxon>Mycoplasmatota</taxon>
        <taxon>Mollicutes</taxon>
        <taxon>Mycoplasmataceae</taxon>
        <taxon>Mycoplasma</taxon>
    </lineage>
</organism>
<dbReference type="RefSeq" id="WP_187150130.1">
    <property type="nucleotide sequence ID" value="NZ_LWUJ01000011.1"/>
</dbReference>
<evidence type="ECO:0000256" key="1">
    <source>
        <dbReference type="NCBIfam" id="TIGR01956"/>
    </source>
</evidence>
<comment type="caution">
    <text evidence="2">The sequence shown here is derived from an EMBL/GenBank/DDBJ whole genome shotgun (WGS) entry which is preliminary data.</text>
</comment>
<name>A0A1A9QE56_9MOLU</name>
<dbReference type="InterPro" id="IPR014722">
    <property type="entry name" value="Rib_uL2_dom2"/>
</dbReference>
<proteinExistence type="predicted"/>
<dbReference type="GO" id="GO:0006354">
    <property type="term" value="P:DNA-templated transcription elongation"/>
    <property type="evidence" value="ECO:0007669"/>
    <property type="project" value="InterPro"/>
</dbReference>
<dbReference type="InterPro" id="IPR008991">
    <property type="entry name" value="Translation_prot_SH3-like_sf"/>
</dbReference>
<dbReference type="EMBL" id="LWUJ01000011">
    <property type="protein sequence ID" value="OAL10281.1"/>
    <property type="molecule type" value="Genomic_DNA"/>
</dbReference>
<dbReference type="GO" id="GO:0006355">
    <property type="term" value="P:regulation of DNA-templated transcription"/>
    <property type="evidence" value="ECO:0007669"/>
    <property type="project" value="InterPro"/>
</dbReference>
<keyword evidence="3" id="KW-1185">Reference proteome</keyword>
<evidence type="ECO:0000313" key="2">
    <source>
        <dbReference type="EMBL" id="OAL10281.1"/>
    </source>
</evidence>
<accession>A0A1A9QE56</accession>
<dbReference type="Gene3D" id="2.30.30.30">
    <property type="match status" value="1"/>
</dbReference>
<dbReference type="Proteomes" id="UP000077623">
    <property type="component" value="Unassembled WGS sequence"/>
</dbReference>
<dbReference type="CDD" id="cd06091">
    <property type="entry name" value="KOW_NusG"/>
    <property type="match status" value="1"/>
</dbReference>
<dbReference type="SUPFAM" id="SSF50104">
    <property type="entry name" value="Translation proteins SH3-like domain"/>
    <property type="match status" value="1"/>
</dbReference>
<dbReference type="InterPro" id="IPR036735">
    <property type="entry name" value="NGN_dom_sf"/>
</dbReference>
<reference evidence="3" key="1">
    <citation type="submission" date="2016-04" db="EMBL/GenBank/DDBJ databases">
        <authorList>
            <person name="Quiroz-Castaneda R.E."/>
            <person name="Martinez-Ocampo F."/>
        </authorList>
    </citation>
    <scope>NUCLEOTIDE SEQUENCE [LARGE SCALE GENOMIC DNA]</scope>
    <source>
        <strain evidence="3">INIFAP01</strain>
    </source>
</reference>
<dbReference type="NCBIfam" id="TIGR01956">
    <property type="entry name" value="NusG_myco"/>
    <property type="match status" value="1"/>
</dbReference>
<gene>
    <name evidence="2" type="ORF">A6V39_02450</name>
</gene>
<evidence type="ECO:0000313" key="3">
    <source>
        <dbReference type="Proteomes" id="UP000077623"/>
    </source>
</evidence>